<dbReference type="AlphaFoldDB" id="A0A141CL98"/>
<keyword evidence="1" id="KW-0812">Transmembrane</keyword>
<organism evidence="2">
    <name type="scientific">Parasagitta elegans</name>
    <dbReference type="NCBI Taxonomy" id="1562708"/>
    <lineage>
        <taxon>Eukaryota</taxon>
        <taxon>Metazoa</taxon>
        <taxon>Spiralia</taxon>
        <taxon>Gnathifera</taxon>
        <taxon>Chaetognatha</taxon>
        <taxon>Sagittoidea</taxon>
        <taxon>Aphragmophora</taxon>
        <taxon>Ctenodontina</taxon>
        <taxon>Sagittidae</taxon>
        <taxon>Parasagitta</taxon>
    </lineage>
</organism>
<gene>
    <name evidence="2" type="primary">NADH6</name>
</gene>
<keyword evidence="2" id="KW-0496">Mitochondrion</keyword>
<keyword evidence="1" id="KW-1133">Transmembrane helix</keyword>
<dbReference type="Gene3D" id="1.20.120.1200">
    <property type="entry name" value="NADH-ubiquinone/plastoquinone oxidoreductase chain 6, subunit NuoJ"/>
    <property type="match status" value="1"/>
</dbReference>
<feature type="transmembrane region" description="Helical" evidence="1">
    <location>
        <begin position="95"/>
        <end position="116"/>
    </location>
</feature>
<feature type="transmembrane region" description="Helical" evidence="1">
    <location>
        <begin position="33"/>
        <end position="57"/>
    </location>
</feature>
<keyword evidence="1" id="KW-0472">Membrane</keyword>
<sequence length="126" mass="13395">MSFLFVSSPFMVALLFVSTLLLGGLVVGSLDSFLGLIVFVVYVGGALVLFSYCFMLTPLQESSVSGSTWALPALCLSLGGPTVSTGSLYEFYWVSSLLVSVGVLLFVVMISVVALIDFSEGSMRVR</sequence>
<geneLocation type="mitochondrion" evidence="2"/>
<evidence type="ECO:0000256" key="1">
    <source>
        <dbReference type="SAM" id="Phobius"/>
    </source>
</evidence>
<accession>A0A141CL98</accession>
<protein>
    <submittedName>
        <fullName evidence="2">NADH dehydrogenase subunit 6</fullName>
    </submittedName>
</protein>
<dbReference type="EMBL" id="KP899778">
    <property type="protein sequence ID" value="AKS04294.1"/>
    <property type="molecule type" value="Genomic_DNA"/>
</dbReference>
<evidence type="ECO:0000313" key="2">
    <source>
        <dbReference type="EMBL" id="AKS04294.1"/>
    </source>
</evidence>
<reference evidence="2" key="1">
    <citation type="submission" date="2015-03" db="EMBL/GenBank/DDBJ databases">
        <title>Mitochondrial variation in chaetognaths.</title>
        <authorList>
            <person name="Marletaz F."/>
            <person name="Le Parco Y."/>
            <person name="Liu S."/>
            <person name="Peijnenburg K."/>
        </authorList>
    </citation>
    <scope>NUCLEOTIDE SEQUENCE</scope>
    <source>
        <strain evidence="2">SE-S3-109</strain>
    </source>
</reference>
<dbReference type="InterPro" id="IPR042106">
    <property type="entry name" value="Nuo/plastoQ_OxRdtase_6_NuoJ"/>
</dbReference>
<proteinExistence type="predicted"/>
<name>A0A141CL98_9BILA</name>